<name>A0AAD9V0N7_ACRCE</name>
<accession>A0AAD9V0N7</accession>
<protein>
    <submittedName>
        <fullName evidence="2">Uncharacterized protein</fullName>
    </submittedName>
</protein>
<feature type="region of interest" description="Disordered" evidence="1">
    <location>
        <begin position="35"/>
        <end position="57"/>
    </location>
</feature>
<reference evidence="2" key="2">
    <citation type="journal article" date="2023" name="Science">
        <title>Genomic signatures of disease resistance in endangered staghorn corals.</title>
        <authorList>
            <person name="Vollmer S.V."/>
            <person name="Selwyn J.D."/>
            <person name="Despard B.A."/>
            <person name="Roesel C.L."/>
        </authorList>
    </citation>
    <scope>NUCLEOTIDE SEQUENCE</scope>
    <source>
        <strain evidence="2">K2</strain>
    </source>
</reference>
<reference evidence="2" key="1">
    <citation type="journal article" date="2023" name="G3 (Bethesda)">
        <title>Whole genome assembly and annotation of the endangered Caribbean coral Acropora cervicornis.</title>
        <authorList>
            <person name="Selwyn J.D."/>
            <person name="Vollmer S.V."/>
        </authorList>
    </citation>
    <scope>NUCLEOTIDE SEQUENCE</scope>
    <source>
        <strain evidence="2">K2</strain>
    </source>
</reference>
<dbReference type="AlphaFoldDB" id="A0AAD9V0N7"/>
<proteinExistence type="predicted"/>
<keyword evidence="3" id="KW-1185">Reference proteome</keyword>
<dbReference type="Proteomes" id="UP001249851">
    <property type="component" value="Unassembled WGS sequence"/>
</dbReference>
<evidence type="ECO:0000256" key="1">
    <source>
        <dbReference type="SAM" id="MobiDB-lite"/>
    </source>
</evidence>
<feature type="non-terminal residue" evidence="2">
    <location>
        <position position="78"/>
    </location>
</feature>
<gene>
    <name evidence="2" type="ORF">P5673_021026</name>
</gene>
<evidence type="ECO:0000313" key="3">
    <source>
        <dbReference type="Proteomes" id="UP001249851"/>
    </source>
</evidence>
<organism evidence="2 3">
    <name type="scientific">Acropora cervicornis</name>
    <name type="common">Staghorn coral</name>
    <dbReference type="NCBI Taxonomy" id="6130"/>
    <lineage>
        <taxon>Eukaryota</taxon>
        <taxon>Metazoa</taxon>
        <taxon>Cnidaria</taxon>
        <taxon>Anthozoa</taxon>
        <taxon>Hexacorallia</taxon>
        <taxon>Scleractinia</taxon>
        <taxon>Astrocoeniina</taxon>
        <taxon>Acroporidae</taxon>
        <taxon>Acropora</taxon>
    </lineage>
</organism>
<evidence type="ECO:0000313" key="2">
    <source>
        <dbReference type="EMBL" id="KAK2556817.1"/>
    </source>
</evidence>
<dbReference type="EMBL" id="JARQWQ010000053">
    <property type="protein sequence ID" value="KAK2556817.1"/>
    <property type="molecule type" value="Genomic_DNA"/>
</dbReference>
<sequence length="78" mass="8667">MKSSKAAAGAACTQVTEALYEGKVKTRFKYQKAKNASKDQQCEKRRRPVSLTKRTSHEACEITEKDISQPYTGAVAKE</sequence>
<comment type="caution">
    <text evidence="2">The sequence shown here is derived from an EMBL/GenBank/DDBJ whole genome shotgun (WGS) entry which is preliminary data.</text>
</comment>